<dbReference type="PANTHER" id="PTHR31165">
    <property type="entry name" value="PROTEIN G1-LIKE2"/>
    <property type="match status" value="1"/>
</dbReference>
<name>A0A8S3PMR2_MYTED</name>
<proteinExistence type="inferred from homology"/>
<dbReference type="Proteomes" id="UP000683360">
    <property type="component" value="Unassembled WGS sequence"/>
</dbReference>
<evidence type="ECO:0000256" key="1">
    <source>
        <dbReference type="ARBA" id="ARBA00004123"/>
    </source>
</evidence>
<dbReference type="InterPro" id="IPR006936">
    <property type="entry name" value="ALOG_dom"/>
</dbReference>
<dbReference type="InterPro" id="IPR040222">
    <property type="entry name" value="ALOG"/>
</dbReference>
<evidence type="ECO:0000313" key="8">
    <source>
        <dbReference type="EMBL" id="CAG2184853.1"/>
    </source>
</evidence>
<reference evidence="8" key="1">
    <citation type="submission" date="2021-03" db="EMBL/GenBank/DDBJ databases">
        <authorList>
            <person name="Bekaert M."/>
        </authorList>
    </citation>
    <scope>NUCLEOTIDE SEQUENCE</scope>
</reference>
<organism evidence="8 9">
    <name type="scientific">Mytilus edulis</name>
    <name type="common">Blue mussel</name>
    <dbReference type="NCBI Taxonomy" id="6550"/>
    <lineage>
        <taxon>Eukaryota</taxon>
        <taxon>Metazoa</taxon>
        <taxon>Spiralia</taxon>
        <taxon>Lophotrochozoa</taxon>
        <taxon>Mollusca</taxon>
        <taxon>Bivalvia</taxon>
        <taxon>Autobranchia</taxon>
        <taxon>Pteriomorphia</taxon>
        <taxon>Mytilida</taxon>
        <taxon>Mytiloidea</taxon>
        <taxon>Mytilidae</taxon>
        <taxon>Mytilinae</taxon>
        <taxon>Mytilus</taxon>
    </lineage>
</organism>
<comment type="caution">
    <text evidence="8">The sequence shown here is derived from an EMBL/GenBank/DDBJ whole genome shotgun (WGS) entry which is preliminary data.</text>
</comment>
<evidence type="ECO:0000313" key="9">
    <source>
        <dbReference type="Proteomes" id="UP000683360"/>
    </source>
</evidence>
<dbReference type="AlphaFoldDB" id="A0A8S3PMR2"/>
<dbReference type="PROSITE" id="PS51697">
    <property type="entry name" value="ALOG"/>
    <property type="match status" value="1"/>
</dbReference>
<evidence type="ECO:0000256" key="4">
    <source>
        <dbReference type="ARBA" id="ARBA00023125"/>
    </source>
</evidence>
<keyword evidence="9" id="KW-1185">Reference proteome</keyword>
<dbReference type="GO" id="GO:0003677">
    <property type="term" value="F:DNA binding"/>
    <property type="evidence" value="ECO:0007669"/>
    <property type="project" value="UniProtKB-KW"/>
</dbReference>
<evidence type="ECO:0000256" key="3">
    <source>
        <dbReference type="ARBA" id="ARBA00023015"/>
    </source>
</evidence>
<dbReference type="EMBL" id="CAJPWZ010000041">
    <property type="protein sequence ID" value="CAG2184853.1"/>
    <property type="molecule type" value="Genomic_DNA"/>
</dbReference>
<feature type="domain" description="ALOG" evidence="7">
    <location>
        <begin position="180"/>
        <end position="313"/>
    </location>
</feature>
<evidence type="ECO:0000259" key="7">
    <source>
        <dbReference type="PROSITE" id="PS51697"/>
    </source>
</evidence>
<evidence type="ECO:0000256" key="6">
    <source>
        <dbReference type="ARBA" id="ARBA00023242"/>
    </source>
</evidence>
<dbReference type="Pfam" id="PF04852">
    <property type="entry name" value="ALOG_dom"/>
    <property type="match status" value="1"/>
</dbReference>
<keyword evidence="3" id="KW-0805">Transcription regulation</keyword>
<keyword evidence="4" id="KW-0238">DNA-binding</keyword>
<protein>
    <recommendedName>
        <fullName evidence="7">ALOG domain-containing protein</fullName>
    </recommendedName>
</protein>
<evidence type="ECO:0000256" key="5">
    <source>
        <dbReference type="ARBA" id="ARBA00023163"/>
    </source>
</evidence>
<comment type="similarity">
    <text evidence="2">Belongs to the plant homeotic and developmental regulators ALOG protein family.</text>
</comment>
<comment type="subcellular location">
    <subcellularLocation>
        <location evidence="1">Nucleus</location>
    </subcellularLocation>
</comment>
<keyword evidence="6" id="KW-0539">Nucleus</keyword>
<dbReference type="PANTHER" id="PTHR31165:SF2">
    <property type="entry name" value="ALOG DOMAIN-CONTAINING PROTEIN"/>
    <property type="match status" value="1"/>
</dbReference>
<sequence>MGKISCGENKSCYKCESEIEVMVLSIKCDNCERLFHRAYANLSQCGVLEGESDPDYFECEFYDEKSADDSLGQDLESFDQWAGEWDKMLLQRDLKFNLQKMLDLIMKFHENEHNDYDQLNSFKEDEDLRTLDVDTLKLRLEKSLGIQIDDLSTCADSLLKNKDTINDRISELEILLQSTKYSKQKDSLRDSLVSFLSNLEPKRTLDDALPSDIRRFLVVKDASGKTQIHIKQCENKGKNGKFSCGCPCRLSAGSVDSLIGQIHAIFRDNGRGGDWNEILKLGNPAGAPMIKRYLSAVRLEQSLSATSPKRAVPLLFF</sequence>
<evidence type="ECO:0000256" key="2">
    <source>
        <dbReference type="ARBA" id="ARBA00010308"/>
    </source>
</evidence>
<keyword evidence="5" id="KW-0804">Transcription</keyword>
<accession>A0A8S3PMR2</accession>
<dbReference type="OrthoDB" id="10067164at2759"/>
<dbReference type="GO" id="GO:0005634">
    <property type="term" value="C:nucleus"/>
    <property type="evidence" value="ECO:0007669"/>
    <property type="project" value="UniProtKB-SubCell"/>
</dbReference>
<gene>
    <name evidence="8" type="ORF">MEDL_472</name>
</gene>
<dbReference type="GO" id="GO:0009299">
    <property type="term" value="P:mRNA transcription"/>
    <property type="evidence" value="ECO:0007669"/>
    <property type="project" value="TreeGrafter"/>
</dbReference>